<dbReference type="Pfam" id="PF01408">
    <property type="entry name" value="GFO_IDH_MocA"/>
    <property type="match status" value="1"/>
</dbReference>
<evidence type="ECO:0000259" key="1">
    <source>
        <dbReference type="Pfam" id="PF01408"/>
    </source>
</evidence>
<evidence type="ECO:0000313" key="4">
    <source>
        <dbReference type="Proteomes" id="UP001519287"/>
    </source>
</evidence>
<dbReference type="RefSeq" id="WP_209970273.1">
    <property type="nucleotide sequence ID" value="NZ_JAGGLB010000002.1"/>
</dbReference>
<comment type="caution">
    <text evidence="3">The sequence shown here is derived from an EMBL/GenBank/DDBJ whole genome shotgun (WGS) entry which is preliminary data.</text>
</comment>
<dbReference type="InterPro" id="IPR055170">
    <property type="entry name" value="GFO_IDH_MocA-like_dom"/>
</dbReference>
<accession>A0ABS4IPH1</accession>
<dbReference type="InterPro" id="IPR000683">
    <property type="entry name" value="Gfo/Idh/MocA-like_OxRdtase_N"/>
</dbReference>
<dbReference type="Gene3D" id="3.30.360.10">
    <property type="entry name" value="Dihydrodipicolinate Reductase, domain 2"/>
    <property type="match status" value="1"/>
</dbReference>
<dbReference type="PANTHER" id="PTHR43708:SF8">
    <property type="entry name" value="OXIDOREDUCTASE"/>
    <property type="match status" value="1"/>
</dbReference>
<gene>
    <name evidence="3" type="ORF">J2Z66_001062</name>
</gene>
<protein>
    <submittedName>
        <fullName evidence="3">Dehydrogenase</fullName>
    </submittedName>
</protein>
<dbReference type="SUPFAM" id="SSF51735">
    <property type="entry name" value="NAD(P)-binding Rossmann-fold domains"/>
    <property type="match status" value="1"/>
</dbReference>
<dbReference type="SUPFAM" id="SSF55347">
    <property type="entry name" value="Glyceraldehyde-3-phosphate dehydrogenase-like, C-terminal domain"/>
    <property type="match status" value="1"/>
</dbReference>
<evidence type="ECO:0000259" key="2">
    <source>
        <dbReference type="Pfam" id="PF22725"/>
    </source>
</evidence>
<dbReference type="Gene3D" id="3.40.50.720">
    <property type="entry name" value="NAD(P)-binding Rossmann-like Domain"/>
    <property type="match status" value="1"/>
</dbReference>
<proteinExistence type="predicted"/>
<reference evidence="3 4" key="1">
    <citation type="submission" date="2021-03" db="EMBL/GenBank/DDBJ databases">
        <title>Genomic Encyclopedia of Type Strains, Phase IV (KMG-IV): sequencing the most valuable type-strain genomes for metagenomic binning, comparative biology and taxonomic classification.</title>
        <authorList>
            <person name="Goeker M."/>
        </authorList>
    </citation>
    <scope>NUCLEOTIDE SEQUENCE [LARGE SCALE GENOMIC DNA]</scope>
    <source>
        <strain evidence="3 4">DSM 26048</strain>
    </source>
</reference>
<sequence>MKTSQALKVGIIGQGRSGRDIHANHLIHMSDYYQITAVVDLLQERRESAIQRFGCRAYETYEAMVEQEQLDLVINTSPSHLHFPITLDLLQRGFHVLCEKPLARLTAEVDLLIEASNKSGKLLAIFQQSRYLPAFVQIRRVIESGVLGRIIQIDFNNSAFARRWDWQTLQSSNGGNLSNVGSHTLDQALQLFGADMMPQIHCIMDRVNTFGDAEDYVKLIMRGQGRPTIDMEVSSCSAYPDDSFKIQGELGGLHGNPQRLEWKYFKPEEAPQQELVSVPLINNQGEPAYCSEDLTWYHHNWEASAEESRFEYMTQQMYESLYHTLTAGAPLEITPEQIRRQMAVMEECRRQNPHIYK</sequence>
<feature type="domain" description="Gfo/Idh/MocA-like oxidoreductase N-terminal" evidence="1">
    <location>
        <begin position="7"/>
        <end position="124"/>
    </location>
</feature>
<dbReference type="InterPro" id="IPR036291">
    <property type="entry name" value="NAD(P)-bd_dom_sf"/>
</dbReference>
<organism evidence="3 4">
    <name type="scientific">Paenibacillus eucommiae</name>
    <dbReference type="NCBI Taxonomy" id="1355755"/>
    <lineage>
        <taxon>Bacteria</taxon>
        <taxon>Bacillati</taxon>
        <taxon>Bacillota</taxon>
        <taxon>Bacilli</taxon>
        <taxon>Bacillales</taxon>
        <taxon>Paenibacillaceae</taxon>
        <taxon>Paenibacillus</taxon>
    </lineage>
</organism>
<dbReference type="Pfam" id="PF22725">
    <property type="entry name" value="GFO_IDH_MocA_C3"/>
    <property type="match status" value="1"/>
</dbReference>
<name>A0ABS4IPH1_9BACL</name>
<dbReference type="Proteomes" id="UP001519287">
    <property type="component" value="Unassembled WGS sequence"/>
</dbReference>
<evidence type="ECO:0000313" key="3">
    <source>
        <dbReference type="EMBL" id="MBP1989467.1"/>
    </source>
</evidence>
<dbReference type="PANTHER" id="PTHR43708">
    <property type="entry name" value="CONSERVED EXPRESSED OXIDOREDUCTASE (EUROFUNG)"/>
    <property type="match status" value="1"/>
</dbReference>
<feature type="domain" description="GFO/IDH/MocA-like oxidoreductase" evidence="2">
    <location>
        <begin position="135"/>
        <end position="253"/>
    </location>
</feature>
<dbReference type="EMBL" id="JAGGLB010000002">
    <property type="protein sequence ID" value="MBP1989467.1"/>
    <property type="molecule type" value="Genomic_DNA"/>
</dbReference>
<dbReference type="InterPro" id="IPR051317">
    <property type="entry name" value="Gfo/Idh/MocA_oxidoreduct"/>
</dbReference>
<keyword evidence="4" id="KW-1185">Reference proteome</keyword>